<dbReference type="GO" id="GO:0005737">
    <property type="term" value="C:cytoplasm"/>
    <property type="evidence" value="ECO:0007669"/>
    <property type="project" value="TreeGrafter"/>
</dbReference>
<evidence type="ECO:0000256" key="1">
    <source>
        <dbReference type="ARBA" id="ARBA00022614"/>
    </source>
</evidence>
<keyword evidence="1" id="KW-0433">Leucine-rich repeat</keyword>
<keyword evidence="8" id="KW-1185">Reference proteome</keyword>
<dbReference type="Ensembl" id="ENSABRT00000031579.1">
    <property type="protein sequence ID" value="ENSABRP00000022463.1"/>
    <property type="gene ID" value="ENSABRG00000019021.1"/>
</dbReference>
<feature type="compositionally biased region" description="Basic and acidic residues" evidence="4">
    <location>
        <begin position="278"/>
        <end position="288"/>
    </location>
</feature>
<evidence type="ECO:0000313" key="7">
    <source>
        <dbReference type="Ensembl" id="ENSABRP00000022463.1"/>
    </source>
</evidence>
<evidence type="ECO:0000313" key="8">
    <source>
        <dbReference type="Proteomes" id="UP000694426"/>
    </source>
</evidence>
<evidence type="ECO:0000256" key="3">
    <source>
        <dbReference type="SAM" id="Coils"/>
    </source>
</evidence>
<dbReference type="PROSITE" id="PS50021">
    <property type="entry name" value="CH"/>
    <property type="match status" value="1"/>
</dbReference>
<dbReference type="PANTHER" id="PTHR48051">
    <property type="match status" value="1"/>
</dbReference>
<sequence>MKFLTLRIFFFLLLLDLSKNRFTEIPPDVWLFAPLETLNLYHNCIKSIPESIKNLQMLTYLNISRNLLSTLPKYLFDLPLKVLVVSNNKLVSIPEEIGKLRDLMELDVSCNELQVLPQQIGKLQSLRELNIRRNNLHMLPDELGDLPLVKLDFSCNKITEIPICYRKLRHLQVIVLDNNPMQIPPAQICLKGKVHIFKFLSIQACLRIDKKPDSLDLPSLGKRIPSQPLTDSSIEDFYPNKNHGPDSGIGSDNGDKRLSTTEPSDDDTISLHSQVSESTREQTLRNDNHVMGSKLDPQKDQEVYDYIDPNAEEGAVPEQGDVQIGPLLSYIKERGKHPEKSQKIEQNEDWADEKRLQKEQSLAEEDDEIKEVTDLRKIAAQLLQQEQKHSVSTDEVNSPVSPYSWQPLENQKDSMDEQHWPETQPVIWQNEERRRSKQIRKEYFKVMQGRVMVVTFLSWVLWDYERTDSNTHGPFGLRPRSAFSRASRQDYGAMDPGFTMRRKMEHLREEREQIRQLRNNLESRLKVILPDDIGAALMDGVVLCHLANHIRPRSVASIHVPSPAVVSRLSYFSTGLSKERLCLPHHILEERGLVKVGLTVQALLELPTLKVSQLSSM</sequence>
<dbReference type="Gene3D" id="1.10.418.10">
    <property type="entry name" value="Calponin-like domain"/>
    <property type="match status" value="1"/>
</dbReference>
<dbReference type="Proteomes" id="UP000694426">
    <property type="component" value="Unplaced"/>
</dbReference>
<feature type="region of interest" description="Disordered" evidence="4">
    <location>
        <begin position="216"/>
        <end position="300"/>
    </location>
</feature>
<dbReference type="InterPro" id="IPR032675">
    <property type="entry name" value="LRR_dom_sf"/>
</dbReference>
<dbReference type="SMART" id="SM00369">
    <property type="entry name" value="LRR_TYP"/>
    <property type="match status" value="6"/>
</dbReference>
<feature type="signal peptide" evidence="5">
    <location>
        <begin position="1"/>
        <end position="20"/>
    </location>
</feature>
<dbReference type="Gene3D" id="3.80.10.10">
    <property type="entry name" value="Ribonuclease Inhibitor"/>
    <property type="match status" value="2"/>
</dbReference>
<feature type="region of interest" description="Disordered" evidence="4">
    <location>
        <begin position="333"/>
        <end position="352"/>
    </location>
</feature>
<feature type="domain" description="Calponin-homology (CH)" evidence="6">
    <location>
        <begin position="507"/>
        <end position="617"/>
    </location>
</feature>
<dbReference type="InterPro" id="IPR001611">
    <property type="entry name" value="Leu-rich_rpt"/>
</dbReference>
<dbReference type="FunFam" id="3.80.10.10:FF:000067">
    <property type="entry name" value="Leucine-rich repeat and calponin homology domain-containing protein 4 isoform 1"/>
    <property type="match status" value="1"/>
</dbReference>
<evidence type="ECO:0000259" key="6">
    <source>
        <dbReference type="PROSITE" id="PS50021"/>
    </source>
</evidence>
<reference evidence="7" key="2">
    <citation type="submission" date="2025-09" db="UniProtKB">
        <authorList>
            <consortium name="Ensembl"/>
        </authorList>
    </citation>
    <scope>IDENTIFICATION</scope>
</reference>
<name>A0A8B9IAV4_9AVES</name>
<gene>
    <name evidence="7" type="primary">LRCH2</name>
</gene>
<dbReference type="InterPro" id="IPR036872">
    <property type="entry name" value="CH_dom_sf"/>
</dbReference>
<dbReference type="Pfam" id="PF13855">
    <property type="entry name" value="LRR_8"/>
    <property type="match status" value="2"/>
</dbReference>
<accession>A0A8B9IAV4</accession>
<dbReference type="GeneTree" id="ENSGT00940000160039"/>
<dbReference type="SMART" id="SM00364">
    <property type="entry name" value="LRR_BAC"/>
    <property type="match status" value="4"/>
</dbReference>
<dbReference type="PANTHER" id="PTHR48051:SF14">
    <property type="entry name" value="LEUCINE-RICH REPEAT AND CALPONIN HOMOLOGY DOMAIN-CONTAINING PROTEIN 2 ISOFORM X1"/>
    <property type="match status" value="1"/>
</dbReference>
<dbReference type="InterPro" id="IPR003591">
    <property type="entry name" value="Leu-rich_rpt_typical-subtyp"/>
</dbReference>
<protein>
    <submittedName>
        <fullName evidence="7">Leucine rich repeats and calponin homology domain containing 2</fullName>
    </submittedName>
</protein>
<dbReference type="SUPFAM" id="SSF52058">
    <property type="entry name" value="L domain-like"/>
    <property type="match status" value="1"/>
</dbReference>
<keyword evidence="3" id="KW-0175">Coiled coil</keyword>
<dbReference type="InterPro" id="IPR050216">
    <property type="entry name" value="LRR_domain-containing"/>
</dbReference>
<dbReference type="InterPro" id="IPR001715">
    <property type="entry name" value="CH_dom"/>
</dbReference>
<keyword evidence="5" id="KW-0732">Signal</keyword>
<feature type="coiled-coil region" evidence="3">
    <location>
        <begin position="500"/>
        <end position="527"/>
    </location>
</feature>
<dbReference type="SUPFAM" id="SSF47576">
    <property type="entry name" value="Calponin-homology domain, CH-domain"/>
    <property type="match status" value="1"/>
</dbReference>
<reference evidence="7" key="1">
    <citation type="submission" date="2025-08" db="UniProtKB">
        <authorList>
            <consortium name="Ensembl"/>
        </authorList>
    </citation>
    <scope>IDENTIFICATION</scope>
</reference>
<evidence type="ECO:0000256" key="2">
    <source>
        <dbReference type="ARBA" id="ARBA00022737"/>
    </source>
</evidence>
<keyword evidence="2" id="KW-0677">Repeat</keyword>
<proteinExistence type="predicted"/>
<organism evidence="7 8">
    <name type="scientific">Anser brachyrhynchus</name>
    <name type="common">Pink-footed goose</name>
    <dbReference type="NCBI Taxonomy" id="132585"/>
    <lineage>
        <taxon>Eukaryota</taxon>
        <taxon>Metazoa</taxon>
        <taxon>Chordata</taxon>
        <taxon>Craniata</taxon>
        <taxon>Vertebrata</taxon>
        <taxon>Euteleostomi</taxon>
        <taxon>Archelosauria</taxon>
        <taxon>Archosauria</taxon>
        <taxon>Dinosauria</taxon>
        <taxon>Saurischia</taxon>
        <taxon>Theropoda</taxon>
        <taxon>Coelurosauria</taxon>
        <taxon>Aves</taxon>
        <taxon>Neognathae</taxon>
        <taxon>Galloanserae</taxon>
        <taxon>Anseriformes</taxon>
        <taxon>Anatidae</taxon>
        <taxon>Anserinae</taxon>
        <taxon>Anser</taxon>
    </lineage>
</organism>
<evidence type="ECO:0000256" key="4">
    <source>
        <dbReference type="SAM" id="MobiDB-lite"/>
    </source>
</evidence>
<feature type="chain" id="PRO_5034735512" evidence="5">
    <location>
        <begin position="21"/>
        <end position="617"/>
    </location>
</feature>
<dbReference type="PROSITE" id="PS51450">
    <property type="entry name" value="LRR"/>
    <property type="match status" value="1"/>
</dbReference>
<evidence type="ECO:0000256" key="5">
    <source>
        <dbReference type="SAM" id="SignalP"/>
    </source>
</evidence>
<dbReference type="AlphaFoldDB" id="A0A8B9IAV4"/>